<dbReference type="NCBIfam" id="TIGR00068">
    <property type="entry name" value="glyox_I"/>
    <property type="match status" value="1"/>
</dbReference>
<feature type="binding site" evidence="14">
    <location>
        <position position="120"/>
    </location>
    <ligand>
        <name>Zn(2+)</name>
        <dbReference type="ChEBI" id="CHEBI:29105"/>
        <note>ligand shared between dimeric partners</note>
    </ligand>
</feature>
<dbReference type="SUPFAM" id="SSF54593">
    <property type="entry name" value="Glyoxalase/Bleomycin resistance protein/Dihydroxybiphenyl dioxygenase"/>
    <property type="match status" value="1"/>
</dbReference>
<dbReference type="RefSeq" id="WP_059316640.1">
    <property type="nucleotide sequence ID" value="NZ_CP013987.1"/>
</dbReference>
<dbReference type="InterPro" id="IPR029068">
    <property type="entry name" value="Glyas_Bleomycin-R_OHBP_Dase"/>
</dbReference>
<organism evidence="16 17">
    <name type="scientific">Pseudomonas oryzihabitans</name>
    <dbReference type="NCBI Taxonomy" id="47885"/>
    <lineage>
        <taxon>Bacteria</taxon>
        <taxon>Pseudomonadati</taxon>
        <taxon>Pseudomonadota</taxon>
        <taxon>Gammaproteobacteria</taxon>
        <taxon>Pseudomonadales</taxon>
        <taxon>Pseudomonadaceae</taxon>
        <taxon>Pseudomonas</taxon>
    </lineage>
</organism>
<dbReference type="InterPro" id="IPR004360">
    <property type="entry name" value="Glyas_Fos-R_dOase_dom"/>
</dbReference>
<protein>
    <recommendedName>
        <fullName evidence="4">lactoylglutathione lyase</fullName>
        <ecNumber evidence="4">4.4.1.5</ecNumber>
    </recommendedName>
    <alternativeName>
        <fullName evidence="10">Aldoketomutase</fullName>
    </alternativeName>
    <alternativeName>
        <fullName evidence="9">Ketone-aldehyde mutase</fullName>
    </alternativeName>
    <alternativeName>
        <fullName evidence="11">Methylglyoxalase</fullName>
    </alternativeName>
    <alternativeName>
        <fullName evidence="12">S-D-lactoylglutathione methylglyoxal lyase</fullName>
    </alternativeName>
</protein>
<dbReference type="PANTHER" id="PTHR10374:SF30">
    <property type="entry name" value="LACTOYLGLUTATHIONE LYASE"/>
    <property type="match status" value="1"/>
</dbReference>
<name>A0A0U4P6M6_9PSED</name>
<dbReference type="InterPro" id="IPR037523">
    <property type="entry name" value="VOC_core"/>
</dbReference>
<evidence type="ECO:0000256" key="8">
    <source>
        <dbReference type="ARBA" id="ARBA00023239"/>
    </source>
</evidence>
<evidence type="ECO:0000256" key="5">
    <source>
        <dbReference type="ARBA" id="ARBA00022596"/>
    </source>
</evidence>
<evidence type="ECO:0000256" key="14">
    <source>
        <dbReference type="PIRSR" id="PIRSR604361-3"/>
    </source>
</evidence>
<keyword evidence="7 14" id="KW-0862">Zinc</keyword>
<evidence type="ECO:0000256" key="4">
    <source>
        <dbReference type="ARBA" id="ARBA00012081"/>
    </source>
</evidence>
<evidence type="ECO:0000313" key="17">
    <source>
        <dbReference type="Proteomes" id="UP000064137"/>
    </source>
</evidence>
<evidence type="ECO:0000256" key="6">
    <source>
        <dbReference type="ARBA" id="ARBA00022723"/>
    </source>
</evidence>
<dbReference type="PROSITE" id="PS00934">
    <property type="entry name" value="GLYOXALASE_I_1"/>
    <property type="match status" value="1"/>
</dbReference>
<comment type="cofactor">
    <cofactor evidence="1">
        <name>Ni(2+)</name>
        <dbReference type="ChEBI" id="CHEBI:49786"/>
    </cofactor>
</comment>
<dbReference type="Proteomes" id="UP000064137">
    <property type="component" value="Chromosome"/>
</dbReference>
<evidence type="ECO:0000259" key="15">
    <source>
        <dbReference type="PROSITE" id="PS51819"/>
    </source>
</evidence>
<evidence type="ECO:0000256" key="2">
    <source>
        <dbReference type="ARBA" id="ARBA00005008"/>
    </source>
</evidence>
<comment type="similarity">
    <text evidence="3">Belongs to the glyoxalase I family.</text>
</comment>
<evidence type="ECO:0000256" key="1">
    <source>
        <dbReference type="ARBA" id="ARBA00001967"/>
    </source>
</evidence>
<dbReference type="UniPathway" id="UPA00619">
    <property type="reaction ID" value="UER00675"/>
</dbReference>
<accession>A0A0U4P6M6</accession>
<dbReference type="EMBL" id="CP013987">
    <property type="protein sequence ID" value="ALZ86593.1"/>
    <property type="molecule type" value="Genomic_DNA"/>
</dbReference>
<dbReference type="Pfam" id="PF00903">
    <property type="entry name" value="Glyoxalase"/>
    <property type="match status" value="1"/>
</dbReference>
<dbReference type="OrthoDB" id="9789841at2"/>
<dbReference type="PANTHER" id="PTHR10374">
    <property type="entry name" value="LACTOYLGLUTATHIONE LYASE GLYOXALASE I"/>
    <property type="match status" value="1"/>
</dbReference>
<keyword evidence="8 16" id="KW-0456">Lyase</keyword>
<dbReference type="AlphaFoldDB" id="A0A0U4P6M6"/>
<comment type="pathway">
    <text evidence="2">Secondary metabolite metabolism; methylglyoxal degradation; (R)-lactate from methylglyoxal: step 1/2.</text>
</comment>
<evidence type="ECO:0000256" key="10">
    <source>
        <dbReference type="ARBA" id="ARBA00030892"/>
    </source>
</evidence>
<dbReference type="InterPro" id="IPR018146">
    <property type="entry name" value="Glyoxalase_1_CS"/>
</dbReference>
<evidence type="ECO:0000256" key="3">
    <source>
        <dbReference type="ARBA" id="ARBA00010363"/>
    </source>
</evidence>
<feature type="binding site" evidence="14">
    <location>
        <position position="166"/>
    </location>
    <ligand>
        <name>Zn(2+)</name>
        <dbReference type="ChEBI" id="CHEBI:29105"/>
        <note>ligand shared between dimeric partners</note>
    </ligand>
</feature>
<sequence>MSLSQFDNLPGVTAQPDAATREFVFNHTMLRVKNLETSLDFYTRVLGFTVVDHKDFPDAKFSLTFLALVDRNQVPADPEARQRWRKSTPGILELTHNHGTENDAAFSYHNGNSDPRGFGHTCVAVPDIRAACERFEQLGVAFQKRLTDGSMKEIAFIKDPDGYWVEVIQFTPLS</sequence>
<dbReference type="GO" id="GO:0004462">
    <property type="term" value="F:lactoylglutathione lyase activity"/>
    <property type="evidence" value="ECO:0007669"/>
    <property type="project" value="UniProtKB-EC"/>
</dbReference>
<dbReference type="GO" id="GO:0046872">
    <property type="term" value="F:metal ion binding"/>
    <property type="evidence" value="ECO:0007669"/>
    <property type="project" value="UniProtKB-KW"/>
</dbReference>
<comment type="cofactor">
    <cofactor evidence="14">
        <name>Zn(2+)</name>
        <dbReference type="ChEBI" id="CHEBI:29105"/>
    </cofactor>
    <text evidence="14">Binds 1 zinc ion per subunit. In the homodimer, two zinc ions are bound between subunits.</text>
</comment>
<evidence type="ECO:0000256" key="7">
    <source>
        <dbReference type="ARBA" id="ARBA00022833"/>
    </source>
</evidence>
<evidence type="ECO:0000313" key="16">
    <source>
        <dbReference type="EMBL" id="ALZ86593.1"/>
    </source>
</evidence>
<proteinExistence type="inferred from homology"/>
<feature type="binding site" evidence="14">
    <location>
        <position position="93"/>
    </location>
    <ligand>
        <name>Zn(2+)</name>
        <dbReference type="ChEBI" id="CHEBI:29105"/>
        <note>ligand shared between dimeric partners</note>
    </ligand>
</feature>
<evidence type="ECO:0000256" key="11">
    <source>
        <dbReference type="ARBA" id="ARBA00032460"/>
    </source>
</evidence>
<dbReference type="EC" id="4.4.1.5" evidence="4"/>
<dbReference type="CDD" id="cd07233">
    <property type="entry name" value="GlxI_Zn"/>
    <property type="match status" value="1"/>
</dbReference>
<evidence type="ECO:0000256" key="9">
    <source>
        <dbReference type="ARBA" id="ARBA00030291"/>
    </source>
</evidence>
<evidence type="ECO:0000256" key="12">
    <source>
        <dbReference type="ARBA" id="ARBA00033298"/>
    </source>
</evidence>
<dbReference type="InterPro" id="IPR004361">
    <property type="entry name" value="Glyoxalase_1"/>
</dbReference>
<feature type="domain" description="VOC" evidence="15">
    <location>
        <begin position="24"/>
        <end position="170"/>
    </location>
</feature>
<evidence type="ECO:0000256" key="13">
    <source>
        <dbReference type="PIRSR" id="PIRSR604361-1"/>
    </source>
</evidence>
<dbReference type="PROSITE" id="PS51819">
    <property type="entry name" value="VOC"/>
    <property type="match status" value="1"/>
</dbReference>
<reference evidence="16 17" key="1">
    <citation type="submission" date="2016-01" db="EMBL/GenBank/DDBJ databases">
        <title>Annotation of Pseudomonas oryzihabitans USDA-ARS-USMARC-56511.</title>
        <authorList>
            <person name="Harhay G.P."/>
            <person name="Harhay D.M."/>
            <person name="Smith T.P.L."/>
            <person name="Bono J.L."/>
            <person name="Heaton M.P."/>
            <person name="Clawson M.L."/>
            <person name="Chitko-Mckown C.G."/>
            <person name="Capik S.F."/>
            <person name="DeDonder K.D."/>
            <person name="Apley M.D."/>
            <person name="Lubbers B.V."/>
            <person name="White B.J."/>
            <person name="Larson R.L."/>
        </authorList>
    </citation>
    <scope>NUCLEOTIDE SEQUENCE [LARGE SCALE GENOMIC DNA]</scope>
    <source>
        <strain evidence="16 17">USDA-ARS-USMARC-56511</strain>
    </source>
</reference>
<feature type="active site" description="Proton donor/acceptor" evidence="13">
    <location>
        <position position="166"/>
    </location>
</feature>
<dbReference type="KEGG" id="por:APT59_21145"/>
<dbReference type="Gene3D" id="3.10.180.10">
    <property type="entry name" value="2,3-Dihydroxybiphenyl 1,2-Dioxygenase, domain 1"/>
    <property type="match status" value="1"/>
</dbReference>
<keyword evidence="6 14" id="KW-0479">Metal-binding</keyword>
<gene>
    <name evidence="16" type="ORF">APT59_21145</name>
</gene>
<keyword evidence="5" id="KW-0533">Nickel</keyword>